<feature type="compositionally biased region" description="Low complexity" evidence="1">
    <location>
        <begin position="113"/>
        <end position="129"/>
    </location>
</feature>
<sequence length="266" mass="27807">SKRKTVKQRMGEPAPSRAAPSSRLSKVFDPWNSSSTGHQRADRQPGSSTAWRASRNAKVNGQFHLGPSGGPRLSDAREPGSRHVGSGSRRSVADMLVRPGSMRQPETEGLGGAATAAATPAADGTSPTPSADKAIFSGVVVYVNGSTYPLISDHRLKHLLAENGGRLSLHLGRRTVTHVVLGRPNNASSSSSSSSPSGARGFGGGLAGGKMQREIARMAGSGVKYVGVEWILESIAAGKRLPEARFATTKIAPRTQGSVYDVCTKK</sequence>
<reference evidence="3" key="1">
    <citation type="submission" date="2020-03" db="EMBL/GenBank/DDBJ databases">
        <title>Site-based positive gene gene selection in Geosmithia morbida across the United States reveals a broad range of putative effectors and factors for local host and environmental adapation.</title>
        <authorList>
            <person name="Onufrak A."/>
            <person name="Murdoch R.W."/>
            <person name="Gazis R."/>
            <person name="Huff M."/>
            <person name="Staton M."/>
            <person name="Klingeman W."/>
            <person name="Hadziabdic D."/>
        </authorList>
    </citation>
    <scope>NUCLEOTIDE SEQUENCE</scope>
    <source>
        <strain evidence="3">1262</strain>
    </source>
</reference>
<dbReference type="SMART" id="SM00292">
    <property type="entry name" value="BRCT"/>
    <property type="match status" value="1"/>
</dbReference>
<feature type="compositionally biased region" description="Low complexity" evidence="1">
    <location>
        <begin position="183"/>
        <end position="199"/>
    </location>
</feature>
<name>A0A9P4YQ69_9HYPO</name>
<dbReference type="AlphaFoldDB" id="A0A9P4YQ69"/>
<dbReference type="EMBL" id="JAANYQ010000014">
    <property type="protein sequence ID" value="KAF4121103.1"/>
    <property type="molecule type" value="Genomic_DNA"/>
</dbReference>
<dbReference type="GO" id="GO:0042276">
    <property type="term" value="P:error-prone translesion synthesis"/>
    <property type="evidence" value="ECO:0007669"/>
    <property type="project" value="TreeGrafter"/>
</dbReference>
<evidence type="ECO:0000259" key="2">
    <source>
        <dbReference type="PROSITE" id="PS50172"/>
    </source>
</evidence>
<dbReference type="GO" id="GO:0070987">
    <property type="term" value="P:error-free translesion synthesis"/>
    <property type="evidence" value="ECO:0007669"/>
    <property type="project" value="TreeGrafter"/>
</dbReference>
<feature type="region of interest" description="Disordered" evidence="1">
    <location>
        <begin position="1"/>
        <end position="129"/>
    </location>
</feature>
<dbReference type="InterPro" id="IPR036420">
    <property type="entry name" value="BRCT_dom_sf"/>
</dbReference>
<dbReference type="PANTHER" id="PTHR45990:SF1">
    <property type="entry name" value="DNA REPAIR PROTEIN REV1"/>
    <property type="match status" value="1"/>
</dbReference>
<feature type="compositionally biased region" description="Low complexity" evidence="1">
    <location>
        <begin position="13"/>
        <end position="23"/>
    </location>
</feature>
<dbReference type="OrthoDB" id="427711at2759"/>
<evidence type="ECO:0000313" key="4">
    <source>
        <dbReference type="Proteomes" id="UP000749293"/>
    </source>
</evidence>
<feature type="non-terminal residue" evidence="3">
    <location>
        <position position="1"/>
    </location>
</feature>
<proteinExistence type="predicted"/>
<dbReference type="InterPro" id="IPR001357">
    <property type="entry name" value="BRCT_dom"/>
</dbReference>
<dbReference type="GO" id="GO:0003887">
    <property type="term" value="F:DNA-directed DNA polymerase activity"/>
    <property type="evidence" value="ECO:0007669"/>
    <property type="project" value="TreeGrafter"/>
</dbReference>
<keyword evidence="4" id="KW-1185">Reference proteome</keyword>
<protein>
    <submittedName>
        <fullName evidence="3">BRCA1 C Terminus (BRCT) domain</fullName>
    </submittedName>
</protein>
<dbReference type="GO" id="GO:0005634">
    <property type="term" value="C:nucleus"/>
    <property type="evidence" value="ECO:0007669"/>
    <property type="project" value="TreeGrafter"/>
</dbReference>
<dbReference type="Pfam" id="PF16589">
    <property type="entry name" value="BRCT_2"/>
    <property type="match status" value="1"/>
</dbReference>
<feature type="region of interest" description="Disordered" evidence="1">
    <location>
        <begin position="183"/>
        <end position="205"/>
    </location>
</feature>
<dbReference type="Gene3D" id="3.40.50.10190">
    <property type="entry name" value="BRCT domain"/>
    <property type="match status" value="1"/>
</dbReference>
<dbReference type="Proteomes" id="UP000749293">
    <property type="component" value="Unassembled WGS sequence"/>
</dbReference>
<dbReference type="SUPFAM" id="SSF52113">
    <property type="entry name" value="BRCT domain"/>
    <property type="match status" value="1"/>
</dbReference>
<dbReference type="GeneID" id="55968820"/>
<comment type="caution">
    <text evidence="3">The sequence shown here is derived from an EMBL/GenBank/DDBJ whole genome shotgun (WGS) entry which is preliminary data.</text>
</comment>
<dbReference type="GO" id="GO:0017125">
    <property type="term" value="F:deoxycytidyl transferase activity"/>
    <property type="evidence" value="ECO:0007669"/>
    <property type="project" value="TreeGrafter"/>
</dbReference>
<evidence type="ECO:0000313" key="3">
    <source>
        <dbReference type="EMBL" id="KAF4121103.1"/>
    </source>
</evidence>
<gene>
    <name evidence="3" type="ORF">GMORB2_2590</name>
</gene>
<dbReference type="PANTHER" id="PTHR45990">
    <property type="entry name" value="DNA REPAIR PROTEIN REV1"/>
    <property type="match status" value="1"/>
</dbReference>
<dbReference type="RefSeq" id="XP_035319755.1">
    <property type="nucleotide sequence ID" value="XM_035464569.1"/>
</dbReference>
<dbReference type="PROSITE" id="PS50172">
    <property type="entry name" value="BRCT"/>
    <property type="match status" value="1"/>
</dbReference>
<evidence type="ECO:0000256" key="1">
    <source>
        <dbReference type="SAM" id="MobiDB-lite"/>
    </source>
</evidence>
<accession>A0A9P4YQ69</accession>
<feature type="domain" description="BRCT" evidence="2">
    <location>
        <begin position="131"/>
        <end position="248"/>
    </location>
</feature>
<organism evidence="3 4">
    <name type="scientific">Geosmithia morbida</name>
    <dbReference type="NCBI Taxonomy" id="1094350"/>
    <lineage>
        <taxon>Eukaryota</taxon>
        <taxon>Fungi</taxon>
        <taxon>Dikarya</taxon>
        <taxon>Ascomycota</taxon>
        <taxon>Pezizomycotina</taxon>
        <taxon>Sordariomycetes</taxon>
        <taxon>Hypocreomycetidae</taxon>
        <taxon>Hypocreales</taxon>
        <taxon>Bionectriaceae</taxon>
        <taxon>Geosmithia</taxon>
    </lineage>
</organism>